<dbReference type="GO" id="GO:0008757">
    <property type="term" value="F:S-adenosylmethionine-dependent methyltransferase activity"/>
    <property type="evidence" value="ECO:0007669"/>
    <property type="project" value="TreeGrafter"/>
</dbReference>
<dbReference type="GO" id="GO:0035657">
    <property type="term" value="C:eRF1 methyltransferase complex"/>
    <property type="evidence" value="ECO:0007669"/>
    <property type="project" value="TreeGrafter"/>
</dbReference>
<evidence type="ECO:0000313" key="8">
    <source>
        <dbReference type="Proteomes" id="UP000614047"/>
    </source>
</evidence>
<dbReference type="GO" id="GO:0003676">
    <property type="term" value="F:nucleic acid binding"/>
    <property type="evidence" value="ECO:0007669"/>
    <property type="project" value="InterPro"/>
</dbReference>
<dbReference type="GO" id="GO:0008276">
    <property type="term" value="F:protein methyltransferase activity"/>
    <property type="evidence" value="ECO:0007669"/>
    <property type="project" value="TreeGrafter"/>
</dbReference>
<dbReference type="PANTHER" id="PTHR45875">
    <property type="entry name" value="METHYLTRANSFERASE N6AMT1"/>
    <property type="match status" value="1"/>
</dbReference>
<dbReference type="GO" id="GO:0008170">
    <property type="term" value="F:N-methyltransferase activity"/>
    <property type="evidence" value="ECO:0007669"/>
    <property type="project" value="UniProtKB-ARBA"/>
</dbReference>
<evidence type="ECO:0000256" key="4">
    <source>
        <dbReference type="ARBA" id="ARBA00022691"/>
    </source>
</evidence>
<comment type="similarity">
    <text evidence="1">Belongs to the eukaryotic/archaeal PrmC-related family.</text>
</comment>
<evidence type="ECO:0000313" key="7">
    <source>
        <dbReference type="EMBL" id="MBG6092716.1"/>
    </source>
</evidence>
<dbReference type="GO" id="GO:0032259">
    <property type="term" value="P:methylation"/>
    <property type="evidence" value="ECO:0007669"/>
    <property type="project" value="UniProtKB-KW"/>
</dbReference>
<organism evidence="7 8">
    <name type="scientific">Actinomadura viridis</name>
    <dbReference type="NCBI Taxonomy" id="58110"/>
    <lineage>
        <taxon>Bacteria</taxon>
        <taxon>Bacillati</taxon>
        <taxon>Actinomycetota</taxon>
        <taxon>Actinomycetes</taxon>
        <taxon>Streptosporangiales</taxon>
        <taxon>Thermomonosporaceae</taxon>
        <taxon>Actinomadura</taxon>
    </lineage>
</organism>
<proteinExistence type="inferred from homology"/>
<dbReference type="EMBL" id="JADOUA010000001">
    <property type="protein sequence ID" value="MBG6092716.1"/>
    <property type="molecule type" value="Genomic_DNA"/>
</dbReference>
<sequence length="517" mass="54467">MSDHLRRLGAAFERAGYTVEGVRALLGPVAGGALARDEVVPALRATGGGSPLEALTRLFWLQVPVPVPAVGGLADDLAAAGLVEVSAGEARALLRVQPLESVAGEANAGNAANAAGVAGEADVLGPVRHIGYVVSDLKAVPGSGTVRSDHVVGAGGASAALARLAVHSPVDNALDLGTGSGVQALHLAGRARRITATDVNPRALRLAAMSVALSGAGDVELLEGPLLEPVARRRFDLIVSNPPFVIAPPGSGTRYVYRESGLPGDDFCRRLVTEARDALTEGGHCRLLANWLQVRGVPWEERVGAWAEESGCDAWVVRRDVQDPAEYAELWLRDSCEVGTPEYRERYGAWLDHFERHDVTGVGYGWIALRRTDSARPAVRVEELRHPVEEPAGAHVGGILDRLAEAEEFSTACGQGVAFARRLRTAAGIVQEQIGPPGAEDPERILLRQTARLRRVAGVGTVEAALAGVCDGTIALDPLLEAIAQLMALDPDQVRAHAEAVLPELIADGFFELVPED</sequence>
<evidence type="ECO:0000259" key="5">
    <source>
        <dbReference type="Pfam" id="PF05175"/>
    </source>
</evidence>
<dbReference type="SUPFAM" id="SSF53335">
    <property type="entry name" value="S-adenosyl-L-methionine-dependent methyltransferases"/>
    <property type="match status" value="1"/>
</dbReference>
<protein>
    <submittedName>
        <fullName evidence="7">Methylase of polypeptide subunit release factors</fullName>
    </submittedName>
</protein>
<reference evidence="7" key="1">
    <citation type="submission" date="2020-11" db="EMBL/GenBank/DDBJ databases">
        <title>Sequencing the genomes of 1000 actinobacteria strains.</title>
        <authorList>
            <person name="Klenk H.-P."/>
        </authorList>
    </citation>
    <scope>NUCLEOTIDE SEQUENCE</scope>
    <source>
        <strain evidence="7">DSM 43175</strain>
    </source>
</reference>
<evidence type="ECO:0000256" key="3">
    <source>
        <dbReference type="ARBA" id="ARBA00022679"/>
    </source>
</evidence>
<dbReference type="Pfam" id="PF23186">
    <property type="entry name" value="DUF7059"/>
    <property type="match status" value="1"/>
</dbReference>
<dbReference type="RefSeq" id="WP_197014859.1">
    <property type="nucleotide sequence ID" value="NZ_BAABES010000009.1"/>
</dbReference>
<dbReference type="Pfam" id="PF05175">
    <property type="entry name" value="MTS"/>
    <property type="match status" value="1"/>
</dbReference>
<keyword evidence="3" id="KW-0808">Transferase</keyword>
<dbReference type="InterPro" id="IPR007848">
    <property type="entry name" value="Small_mtfrase_dom"/>
</dbReference>
<dbReference type="PROSITE" id="PS00092">
    <property type="entry name" value="N6_MTASE"/>
    <property type="match status" value="1"/>
</dbReference>
<keyword evidence="8" id="KW-1185">Reference proteome</keyword>
<keyword evidence="2 7" id="KW-0489">Methyltransferase</keyword>
<name>A0A931DRW8_9ACTN</name>
<dbReference type="PANTHER" id="PTHR45875:SF1">
    <property type="entry name" value="METHYLTRANSFERASE N6AMT1"/>
    <property type="match status" value="1"/>
</dbReference>
<dbReference type="InterPro" id="IPR055487">
    <property type="entry name" value="DUF7059"/>
</dbReference>
<dbReference type="InterPro" id="IPR002052">
    <property type="entry name" value="DNA_methylase_N6_adenine_CS"/>
</dbReference>
<evidence type="ECO:0000259" key="6">
    <source>
        <dbReference type="Pfam" id="PF23186"/>
    </source>
</evidence>
<dbReference type="AlphaFoldDB" id="A0A931DRW8"/>
<evidence type="ECO:0000256" key="2">
    <source>
        <dbReference type="ARBA" id="ARBA00022603"/>
    </source>
</evidence>
<dbReference type="Proteomes" id="UP000614047">
    <property type="component" value="Unassembled WGS sequence"/>
</dbReference>
<keyword evidence="4" id="KW-0949">S-adenosyl-L-methionine</keyword>
<accession>A0A931DRW8</accession>
<gene>
    <name evidence="7" type="ORF">IW256_006829</name>
</gene>
<dbReference type="InterPro" id="IPR052190">
    <property type="entry name" value="Euk-Arch_PrmC-MTase"/>
</dbReference>
<evidence type="ECO:0000256" key="1">
    <source>
        <dbReference type="ARBA" id="ARBA00006149"/>
    </source>
</evidence>
<feature type="domain" description="Methyltransferase small" evidence="5">
    <location>
        <begin position="165"/>
        <end position="290"/>
    </location>
</feature>
<dbReference type="CDD" id="cd02440">
    <property type="entry name" value="AdoMet_MTases"/>
    <property type="match status" value="1"/>
</dbReference>
<dbReference type="InterPro" id="IPR029063">
    <property type="entry name" value="SAM-dependent_MTases_sf"/>
</dbReference>
<comment type="caution">
    <text evidence="7">The sequence shown here is derived from an EMBL/GenBank/DDBJ whole genome shotgun (WGS) entry which is preliminary data.</text>
</comment>
<dbReference type="Gene3D" id="3.40.50.150">
    <property type="entry name" value="Vaccinia Virus protein VP39"/>
    <property type="match status" value="1"/>
</dbReference>
<feature type="domain" description="DUF7059" evidence="6">
    <location>
        <begin position="14"/>
        <end position="92"/>
    </location>
</feature>